<dbReference type="GO" id="GO:0015074">
    <property type="term" value="P:DNA integration"/>
    <property type="evidence" value="ECO:0007669"/>
    <property type="project" value="InterPro"/>
</dbReference>
<dbReference type="RefSeq" id="WP_175455320.1">
    <property type="nucleotide sequence ID" value="NZ_FNAO01000005.1"/>
</dbReference>
<evidence type="ECO:0000313" key="3">
    <source>
        <dbReference type="EMBL" id="SDE51299.1"/>
    </source>
</evidence>
<feature type="domain" description="Tyr recombinase" evidence="2">
    <location>
        <begin position="1"/>
        <end position="173"/>
    </location>
</feature>
<organism evidence="3 4">
    <name type="scientific">Pricia antarctica</name>
    <dbReference type="NCBI Taxonomy" id="641691"/>
    <lineage>
        <taxon>Bacteria</taxon>
        <taxon>Pseudomonadati</taxon>
        <taxon>Bacteroidota</taxon>
        <taxon>Flavobacteriia</taxon>
        <taxon>Flavobacteriales</taxon>
        <taxon>Flavobacteriaceae</taxon>
        <taxon>Pricia</taxon>
    </lineage>
</organism>
<gene>
    <name evidence="3" type="ORF">SAMN05421636_105341</name>
</gene>
<accession>A0A1G7DIH6</accession>
<sequence length="179" mass="20929">MEEVAKVKETLRQKKYDYYRFIEIFFHSGCRTMELLGVQKKGLNLKARVFKITVLKGDVYSEEMRALSNNALIFWIEIMEMAKAKTDYLFSSRLVPGAERMDRDQISRLWKRHIKDKLGITADFYSLKHLHTTMIINEHGKELAANINGHKSSKMNDEHYDLLAKKRLLKVAKNSDVGF</sequence>
<dbReference type="GO" id="GO:0006310">
    <property type="term" value="P:DNA recombination"/>
    <property type="evidence" value="ECO:0007669"/>
    <property type="project" value="UniProtKB-KW"/>
</dbReference>
<dbReference type="InterPro" id="IPR013762">
    <property type="entry name" value="Integrase-like_cat_sf"/>
</dbReference>
<dbReference type="SUPFAM" id="SSF56349">
    <property type="entry name" value="DNA breaking-rejoining enzymes"/>
    <property type="match status" value="1"/>
</dbReference>
<name>A0A1G7DIH6_9FLAO</name>
<protein>
    <submittedName>
        <fullName evidence="3">Phage integrase family protein</fullName>
    </submittedName>
</protein>
<dbReference type="Gene3D" id="1.10.443.10">
    <property type="entry name" value="Intergrase catalytic core"/>
    <property type="match status" value="1"/>
</dbReference>
<keyword evidence="1" id="KW-0233">DNA recombination</keyword>
<evidence type="ECO:0000259" key="2">
    <source>
        <dbReference type="PROSITE" id="PS51898"/>
    </source>
</evidence>
<dbReference type="STRING" id="641691.SAMN05421636_105341"/>
<dbReference type="EMBL" id="FNAO01000005">
    <property type="protein sequence ID" value="SDE51299.1"/>
    <property type="molecule type" value="Genomic_DNA"/>
</dbReference>
<dbReference type="PROSITE" id="PS51898">
    <property type="entry name" value="TYR_RECOMBINASE"/>
    <property type="match status" value="1"/>
</dbReference>
<evidence type="ECO:0000256" key="1">
    <source>
        <dbReference type="ARBA" id="ARBA00023172"/>
    </source>
</evidence>
<dbReference type="InterPro" id="IPR011010">
    <property type="entry name" value="DNA_brk_join_enz"/>
</dbReference>
<dbReference type="InterPro" id="IPR002104">
    <property type="entry name" value="Integrase_catalytic"/>
</dbReference>
<dbReference type="GO" id="GO:0003677">
    <property type="term" value="F:DNA binding"/>
    <property type="evidence" value="ECO:0007669"/>
    <property type="project" value="InterPro"/>
</dbReference>
<evidence type="ECO:0000313" key="4">
    <source>
        <dbReference type="Proteomes" id="UP000199109"/>
    </source>
</evidence>
<dbReference type="AlphaFoldDB" id="A0A1G7DIH6"/>
<reference evidence="3 4" key="1">
    <citation type="submission" date="2016-10" db="EMBL/GenBank/DDBJ databases">
        <authorList>
            <person name="de Groot N.N."/>
        </authorList>
    </citation>
    <scope>NUCLEOTIDE SEQUENCE [LARGE SCALE GENOMIC DNA]</scope>
    <source>
        <strain evidence="3 4">DSM 23421</strain>
    </source>
</reference>
<dbReference type="Pfam" id="PF00589">
    <property type="entry name" value="Phage_integrase"/>
    <property type="match status" value="1"/>
</dbReference>
<proteinExistence type="predicted"/>
<dbReference type="Proteomes" id="UP000199109">
    <property type="component" value="Unassembled WGS sequence"/>
</dbReference>
<keyword evidence="4" id="KW-1185">Reference proteome</keyword>